<dbReference type="InterPro" id="IPR000305">
    <property type="entry name" value="GIY-YIG_endonuc"/>
</dbReference>
<keyword evidence="3" id="KW-0489">Methyltransferase</keyword>
<feature type="region of interest" description="Disordered" evidence="2">
    <location>
        <begin position="96"/>
        <end position="118"/>
    </location>
</feature>
<dbReference type="EMBL" id="FNBI01000001">
    <property type="protein sequence ID" value="SDE84922.1"/>
    <property type="molecule type" value="Genomic_DNA"/>
</dbReference>
<dbReference type="SUPFAM" id="SSF82771">
    <property type="entry name" value="GIY-YIG endonuclease"/>
    <property type="match status" value="1"/>
</dbReference>
<dbReference type="AlphaFoldDB" id="A0A1G7G9X1"/>
<dbReference type="Pfam" id="PF01541">
    <property type="entry name" value="GIY-YIG"/>
    <property type="match status" value="1"/>
</dbReference>
<dbReference type="Proteomes" id="UP000323502">
    <property type="component" value="Unassembled WGS sequence"/>
</dbReference>
<gene>
    <name evidence="3" type="ORF">SAMN05216557_101780</name>
</gene>
<organism evidence="3 4">
    <name type="scientific">Sphingomonas carotinifaciens</name>
    <dbReference type="NCBI Taxonomy" id="1166323"/>
    <lineage>
        <taxon>Bacteria</taxon>
        <taxon>Pseudomonadati</taxon>
        <taxon>Pseudomonadota</taxon>
        <taxon>Alphaproteobacteria</taxon>
        <taxon>Sphingomonadales</taxon>
        <taxon>Sphingomonadaceae</taxon>
        <taxon>Sphingomonas</taxon>
    </lineage>
</organism>
<dbReference type="GO" id="GO:0032259">
    <property type="term" value="P:methylation"/>
    <property type="evidence" value="ECO:0007669"/>
    <property type="project" value="UniProtKB-KW"/>
</dbReference>
<evidence type="ECO:0000256" key="2">
    <source>
        <dbReference type="SAM" id="MobiDB-lite"/>
    </source>
</evidence>
<sequence length="118" mass="13575">MTFWAYLLRCSDGSYYAGHTDDLERRIGQHQSGDMQGYTQRRRPVRLVWSQDFARRDEALAAERQIKGWSRRKKEALIAGDWADLHDAAIPPGERALRLRSGRTAGGADRTDLENDER</sequence>
<proteinExistence type="inferred from homology"/>
<reference evidence="3 4" key="1">
    <citation type="submission" date="2016-10" db="EMBL/GenBank/DDBJ databases">
        <authorList>
            <person name="Varghese N."/>
            <person name="Submissions S."/>
        </authorList>
    </citation>
    <scope>NUCLEOTIDE SEQUENCE [LARGE SCALE GENOMIC DNA]</scope>
    <source>
        <strain evidence="3 4">S7-754</strain>
    </source>
</reference>
<evidence type="ECO:0000313" key="3">
    <source>
        <dbReference type="EMBL" id="SDE84922.1"/>
    </source>
</evidence>
<dbReference type="CDD" id="cd10456">
    <property type="entry name" value="GIY-YIG_UPF0213"/>
    <property type="match status" value="1"/>
</dbReference>
<dbReference type="PANTHER" id="PTHR34477">
    <property type="entry name" value="UPF0213 PROTEIN YHBQ"/>
    <property type="match status" value="1"/>
</dbReference>
<comment type="similarity">
    <text evidence="1">Belongs to the UPF0213 family.</text>
</comment>
<dbReference type="InterPro" id="IPR050190">
    <property type="entry name" value="UPF0213_domain"/>
</dbReference>
<feature type="compositionally biased region" description="Basic and acidic residues" evidence="2">
    <location>
        <begin position="109"/>
        <end position="118"/>
    </location>
</feature>
<name>A0A1G7G9X1_9SPHN</name>
<dbReference type="PROSITE" id="PS50164">
    <property type="entry name" value="GIY_YIG"/>
    <property type="match status" value="1"/>
</dbReference>
<evidence type="ECO:0000256" key="1">
    <source>
        <dbReference type="ARBA" id="ARBA00007435"/>
    </source>
</evidence>
<dbReference type="PANTHER" id="PTHR34477:SF1">
    <property type="entry name" value="UPF0213 PROTEIN YHBQ"/>
    <property type="match status" value="1"/>
</dbReference>
<accession>A0A1G7G9X1</accession>
<dbReference type="InterPro" id="IPR035901">
    <property type="entry name" value="GIY-YIG_endonuc_sf"/>
</dbReference>
<protein>
    <submittedName>
        <fullName evidence="3">tRNA/rRNA methyltransferase</fullName>
    </submittedName>
</protein>
<keyword evidence="4" id="KW-1185">Reference proteome</keyword>
<dbReference type="GO" id="GO:0008168">
    <property type="term" value="F:methyltransferase activity"/>
    <property type="evidence" value="ECO:0007669"/>
    <property type="project" value="UniProtKB-KW"/>
</dbReference>
<dbReference type="Gene3D" id="3.40.1440.10">
    <property type="entry name" value="GIY-YIG endonuclease"/>
    <property type="match status" value="1"/>
</dbReference>
<evidence type="ECO:0000313" key="4">
    <source>
        <dbReference type="Proteomes" id="UP000323502"/>
    </source>
</evidence>
<keyword evidence="3" id="KW-0808">Transferase</keyword>